<evidence type="ECO:0000313" key="2">
    <source>
        <dbReference type="Proteomes" id="UP001066276"/>
    </source>
</evidence>
<dbReference type="EMBL" id="JANPWB010000006">
    <property type="protein sequence ID" value="KAJ1179383.1"/>
    <property type="molecule type" value="Genomic_DNA"/>
</dbReference>
<reference evidence="1" key="1">
    <citation type="journal article" date="2022" name="bioRxiv">
        <title>Sequencing and chromosome-scale assembly of the giantPleurodeles waltlgenome.</title>
        <authorList>
            <person name="Brown T."/>
            <person name="Elewa A."/>
            <person name="Iarovenko S."/>
            <person name="Subramanian E."/>
            <person name="Araus A.J."/>
            <person name="Petzold A."/>
            <person name="Susuki M."/>
            <person name="Suzuki K.-i.T."/>
            <person name="Hayashi T."/>
            <person name="Toyoda A."/>
            <person name="Oliveira C."/>
            <person name="Osipova E."/>
            <person name="Leigh N.D."/>
            <person name="Simon A."/>
            <person name="Yun M.H."/>
        </authorList>
    </citation>
    <scope>NUCLEOTIDE SEQUENCE</scope>
    <source>
        <strain evidence="1">20211129_DDA</strain>
        <tissue evidence="1">Liver</tissue>
    </source>
</reference>
<name>A0AAV7TSG4_PLEWA</name>
<accession>A0AAV7TSG4</accession>
<proteinExistence type="predicted"/>
<keyword evidence="2" id="KW-1185">Reference proteome</keyword>
<evidence type="ECO:0000313" key="1">
    <source>
        <dbReference type="EMBL" id="KAJ1179383.1"/>
    </source>
</evidence>
<comment type="caution">
    <text evidence="1">The sequence shown here is derived from an EMBL/GenBank/DDBJ whole genome shotgun (WGS) entry which is preliminary data.</text>
</comment>
<dbReference type="Proteomes" id="UP001066276">
    <property type="component" value="Chromosome 3_2"/>
</dbReference>
<sequence>MREYNSLLLSALDSLFEPQPLPKKKKALRTSPLLRVFNENFLLFLLFSSWTGQGPLTENQRYAPPAGRKSGRKVFGAPPALTQLENACLGVPSNLVVRPASRSKASVT</sequence>
<gene>
    <name evidence="1" type="ORF">NDU88_004617</name>
</gene>
<dbReference type="AlphaFoldDB" id="A0AAV7TSG4"/>
<organism evidence="1 2">
    <name type="scientific">Pleurodeles waltl</name>
    <name type="common">Iberian ribbed newt</name>
    <dbReference type="NCBI Taxonomy" id="8319"/>
    <lineage>
        <taxon>Eukaryota</taxon>
        <taxon>Metazoa</taxon>
        <taxon>Chordata</taxon>
        <taxon>Craniata</taxon>
        <taxon>Vertebrata</taxon>
        <taxon>Euteleostomi</taxon>
        <taxon>Amphibia</taxon>
        <taxon>Batrachia</taxon>
        <taxon>Caudata</taxon>
        <taxon>Salamandroidea</taxon>
        <taxon>Salamandridae</taxon>
        <taxon>Pleurodelinae</taxon>
        <taxon>Pleurodeles</taxon>
    </lineage>
</organism>
<protein>
    <submittedName>
        <fullName evidence="1">Uncharacterized protein</fullName>
    </submittedName>
</protein>